<accession>A0A8S5SSM7</accession>
<evidence type="ECO:0000313" key="1">
    <source>
        <dbReference type="EMBL" id="DAF53578.1"/>
    </source>
</evidence>
<proteinExistence type="predicted"/>
<reference evidence="1" key="1">
    <citation type="journal article" date="2021" name="Proc. Natl. Acad. Sci. U.S.A.">
        <title>A Catalog of Tens of Thousands of Viruses from Human Metagenomes Reveals Hidden Associations with Chronic Diseases.</title>
        <authorList>
            <person name="Tisza M.J."/>
            <person name="Buck C.B."/>
        </authorList>
    </citation>
    <scope>NUCLEOTIDE SEQUENCE</scope>
    <source>
        <strain evidence="1">CtIi724</strain>
    </source>
</reference>
<dbReference type="EMBL" id="BK032658">
    <property type="protein sequence ID" value="DAF53578.1"/>
    <property type="molecule type" value="Genomic_DNA"/>
</dbReference>
<protein>
    <submittedName>
        <fullName evidence="1">Uncharacterized protein</fullName>
    </submittedName>
</protein>
<name>A0A8S5SSM7_9CAUD</name>
<organism evidence="1">
    <name type="scientific">Podoviridae sp. ctIi724</name>
    <dbReference type="NCBI Taxonomy" id="2827731"/>
    <lineage>
        <taxon>Viruses</taxon>
        <taxon>Duplodnaviria</taxon>
        <taxon>Heunggongvirae</taxon>
        <taxon>Uroviricota</taxon>
        <taxon>Caudoviricetes</taxon>
    </lineage>
</organism>
<sequence>MTIERVLSTVDACKPNAIEDAQKLAWLQELEGIITHEIIRTHVGGEDAKIPTVNGGTDQRTELLADAPYDRLYPLYVEAQIDLVNGEIGKYNNSIALFTAAYNEYSRWYNRTHTPVSASVRFW</sequence>